<dbReference type="KEGG" id="mas:Mahau_0993"/>
<gene>
    <name evidence="2" type="ordered locus">Mahau_0993</name>
</gene>
<evidence type="ECO:0000313" key="2">
    <source>
        <dbReference type="EMBL" id="AEE96191.1"/>
    </source>
</evidence>
<keyword evidence="1" id="KW-0472">Membrane</keyword>
<dbReference type="HOGENOM" id="CLU_3081521_0_0_9"/>
<proteinExistence type="predicted"/>
<name>F4A2E4_MAHA5</name>
<keyword evidence="3" id="KW-1185">Reference proteome</keyword>
<protein>
    <submittedName>
        <fullName evidence="2">IBR zinc finger-containing protein</fullName>
    </submittedName>
</protein>
<evidence type="ECO:0000256" key="1">
    <source>
        <dbReference type="SAM" id="Phobius"/>
    </source>
</evidence>
<dbReference type="Proteomes" id="UP000008457">
    <property type="component" value="Chromosome"/>
</dbReference>
<keyword evidence="1" id="KW-1133">Transmembrane helix</keyword>
<keyword evidence="1" id="KW-0812">Transmembrane</keyword>
<evidence type="ECO:0000313" key="3">
    <source>
        <dbReference type="Proteomes" id="UP000008457"/>
    </source>
</evidence>
<feature type="transmembrane region" description="Helical" evidence="1">
    <location>
        <begin position="12"/>
        <end position="45"/>
    </location>
</feature>
<reference evidence="3" key="1">
    <citation type="submission" date="2010-11" db="EMBL/GenBank/DDBJ databases">
        <title>The complete genome of Mahella australiensis DSM 15567.</title>
        <authorList>
            <consortium name="US DOE Joint Genome Institute (JGI-PGF)"/>
            <person name="Lucas S."/>
            <person name="Copeland A."/>
            <person name="Lapidus A."/>
            <person name="Bruce D."/>
            <person name="Goodwin L."/>
            <person name="Pitluck S."/>
            <person name="Kyrpides N."/>
            <person name="Mavromatis K."/>
            <person name="Pagani I."/>
            <person name="Ivanova N."/>
            <person name="Teshima H."/>
            <person name="Brettin T."/>
            <person name="Detter J.C."/>
            <person name="Han C."/>
            <person name="Tapia R."/>
            <person name="Land M."/>
            <person name="Hauser L."/>
            <person name="Markowitz V."/>
            <person name="Cheng J.-F."/>
            <person name="Hugenholtz P."/>
            <person name="Woyke T."/>
            <person name="Wu D."/>
            <person name="Spring S."/>
            <person name="Pukall R."/>
            <person name="Steenblock K."/>
            <person name="Schneider S."/>
            <person name="Klenk H.-P."/>
            <person name="Eisen J.A."/>
        </authorList>
    </citation>
    <scope>NUCLEOTIDE SEQUENCE [LARGE SCALE GENOMIC DNA]</scope>
    <source>
        <strain evidence="3">DSM 15567 / CIP 107919 / 50-1 BON</strain>
    </source>
</reference>
<reference evidence="2 3" key="2">
    <citation type="journal article" date="2011" name="Stand. Genomic Sci.">
        <title>Complete genome sequence of Mahella australiensis type strain (50-1 BON).</title>
        <authorList>
            <person name="Sikorski J."/>
            <person name="Teshima H."/>
            <person name="Nolan M."/>
            <person name="Lucas S."/>
            <person name="Hammon N."/>
            <person name="Deshpande S."/>
            <person name="Cheng J.F."/>
            <person name="Pitluck S."/>
            <person name="Liolios K."/>
            <person name="Pagani I."/>
            <person name="Ivanova N."/>
            <person name="Huntemann M."/>
            <person name="Mavromatis K."/>
            <person name="Ovchinikova G."/>
            <person name="Pati A."/>
            <person name="Tapia R."/>
            <person name="Han C."/>
            <person name="Goodwin L."/>
            <person name="Chen A."/>
            <person name="Palaniappan K."/>
            <person name="Land M."/>
            <person name="Hauser L."/>
            <person name="Ngatchou-Djao O.D."/>
            <person name="Rohde M."/>
            <person name="Pukall R."/>
            <person name="Spring S."/>
            <person name="Abt B."/>
            <person name="Goker M."/>
            <person name="Detter J.C."/>
            <person name="Woyke T."/>
            <person name="Bristow J."/>
            <person name="Markowitz V."/>
            <person name="Hugenholtz P."/>
            <person name="Eisen J.A."/>
            <person name="Kyrpides N.C."/>
            <person name="Klenk H.P."/>
            <person name="Lapidus A."/>
        </authorList>
    </citation>
    <scope>NUCLEOTIDE SEQUENCE [LARGE SCALE GENOMIC DNA]</scope>
    <source>
        <strain evidence="3">DSM 15567 / CIP 107919 / 50-1 BON</strain>
    </source>
</reference>
<accession>F4A2E4</accession>
<sequence length="52" mass="5760">MRWNSLNTKRVIGIALMVGGIVIIGIIVPTEVWLFILGGLLIWYGYVTAKSI</sequence>
<dbReference type="AlphaFoldDB" id="F4A2E4"/>
<dbReference type="STRING" id="697281.Mahau_0993"/>
<organism evidence="2 3">
    <name type="scientific">Mahella australiensis (strain DSM 15567 / CIP 107919 / 50-1 BON)</name>
    <dbReference type="NCBI Taxonomy" id="697281"/>
    <lineage>
        <taxon>Bacteria</taxon>
        <taxon>Bacillati</taxon>
        <taxon>Bacillota</taxon>
        <taxon>Clostridia</taxon>
        <taxon>Thermoanaerobacterales</taxon>
        <taxon>Thermoanaerobacterales Family IV. Incertae Sedis</taxon>
        <taxon>Mahella</taxon>
    </lineage>
</organism>
<dbReference type="EMBL" id="CP002360">
    <property type="protein sequence ID" value="AEE96191.1"/>
    <property type="molecule type" value="Genomic_DNA"/>
</dbReference>
<dbReference type="RefSeq" id="WP_013780621.1">
    <property type="nucleotide sequence ID" value="NC_015520.1"/>
</dbReference>